<dbReference type="Proteomes" id="UP001056201">
    <property type="component" value="Chromosome 1"/>
</dbReference>
<keyword evidence="3" id="KW-1185">Reference proteome</keyword>
<dbReference type="RefSeq" id="WP_250194652.1">
    <property type="nucleotide sequence ID" value="NZ_CP097635.1"/>
</dbReference>
<accession>A0ABY4S5C5</accession>
<reference evidence="2" key="1">
    <citation type="submission" date="2022-05" db="EMBL/GenBank/DDBJ databases">
        <title>An RpoN-dependent PEP-CTERM gene is involved in floc formation of an Aquincola tertiaricarbonis strain.</title>
        <authorList>
            <person name="Qiu D."/>
            <person name="Xia M."/>
        </authorList>
    </citation>
    <scope>NUCLEOTIDE SEQUENCE</scope>
    <source>
        <strain evidence="2">RN12</strain>
    </source>
</reference>
<feature type="compositionally biased region" description="Low complexity" evidence="1">
    <location>
        <begin position="58"/>
        <end position="71"/>
    </location>
</feature>
<protein>
    <submittedName>
        <fullName evidence="2">Uncharacterized protein</fullName>
    </submittedName>
</protein>
<dbReference type="EMBL" id="CP097635">
    <property type="protein sequence ID" value="URI06389.1"/>
    <property type="molecule type" value="Genomic_DNA"/>
</dbReference>
<organism evidence="2 3">
    <name type="scientific">Aquincola tertiaricarbonis</name>
    <dbReference type="NCBI Taxonomy" id="391953"/>
    <lineage>
        <taxon>Bacteria</taxon>
        <taxon>Pseudomonadati</taxon>
        <taxon>Pseudomonadota</taxon>
        <taxon>Betaproteobacteria</taxon>
        <taxon>Burkholderiales</taxon>
        <taxon>Sphaerotilaceae</taxon>
        <taxon>Aquincola</taxon>
    </lineage>
</organism>
<name>A0ABY4S5C5_AQUTE</name>
<gene>
    <name evidence="2" type="ORF">MW290_10745</name>
</gene>
<proteinExistence type="predicted"/>
<evidence type="ECO:0000313" key="3">
    <source>
        <dbReference type="Proteomes" id="UP001056201"/>
    </source>
</evidence>
<sequence>MSPRLRKIALCTIVLAAVLWFGVRSCENREATAGNALPTAAAGNKSAPAQAASEVAKPAPTAAPSTATTSSQTGACVAWPIPSDTDSEDERQRKHAALQTESLAFLSHALAHPDPLVRAAAALLAEAPDRQALIASARHTRDPALYTLARQACLLEPDTPACRELSLTRQAELEPDNAAVWLAIADDAMLQGDEASAAAAIVRAERAPRMEQRVHLAAAVLAGVPWPPERAVGRMGVVEAAMRAGLAVGLPGHVGLVRHCSAAAMADANRKIACGHLADQLVRPGASLLDATVALSIARRGGWSTERTDALQTRLQAAQRKAADVKDPMEQRWSCAAAQALSKRVIDASAMGELTALEK</sequence>
<feature type="region of interest" description="Disordered" evidence="1">
    <location>
        <begin position="48"/>
        <end position="92"/>
    </location>
</feature>
<evidence type="ECO:0000256" key="1">
    <source>
        <dbReference type="SAM" id="MobiDB-lite"/>
    </source>
</evidence>
<evidence type="ECO:0000313" key="2">
    <source>
        <dbReference type="EMBL" id="URI06389.1"/>
    </source>
</evidence>